<protein>
    <submittedName>
        <fullName evidence="2">Phage tail protein</fullName>
    </submittedName>
</protein>
<keyword evidence="3" id="KW-1185">Reference proteome</keyword>
<evidence type="ECO:0000313" key="3">
    <source>
        <dbReference type="Proteomes" id="UP001336250"/>
    </source>
</evidence>
<evidence type="ECO:0000313" key="2">
    <source>
        <dbReference type="EMBL" id="MEF7616359.1"/>
    </source>
</evidence>
<dbReference type="InterPro" id="IPR015943">
    <property type="entry name" value="WD40/YVTN_repeat-like_dom_sf"/>
</dbReference>
<dbReference type="Gene3D" id="2.130.10.10">
    <property type="entry name" value="YVTN repeat-like/Quinoprotein amine dehydrogenase"/>
    <property type="match status" value="1"/>
</dbReference>
<dbReference type="EMBL" id="JAZIBG010000041">
    <property type="protein sequence ID" value="MEF7616359.1"/>
    <property type="molecule type" value="Genomic_DNA"/>
</dbReference>
<dbReference type="AlphaFoldDB" id="A0AAW9QAU3"/>
<dbReference type="NCBIfam" id="TIGR02242">
    <property type="entry name" value="tail_TIGR02242"/>
    <property type="match status" value="1"/>
</dbReference>
<organism evidence="2 3">
    <name type="scientific">Aquincola agrisoli</name>
    <dbReference type="NCBI Taxonomy" id="3119538"/>
    <lineage>
        <taxon>Bacteria</taxon>
        <taxon>Pseudomonadati</taxon>
        <taxon>Pseudomonadota</taxon>
        <taxon>Betaproteobacteria</taxon>
        <taxon>Burkholderiales</taxon>
        <taxon>Sphaerotilaceae</taxon>
        <taxon>Aquincola</taxon>
    </lineage>
</organism>
<dbReference type="Proteomes" id="UP001336250">
    <property type="component" value="Unassembled WGS sequence"/>
</dbReference>
<dbReference type="InterPro" id="IPR011748">
    <property type="entry name" value="Unchr_phage_tail-like"/>
</dbReference>
<dbReference type="Pfam" id="PF09684">
    <property type="entry name" value="Tail_P2_I"/>
    <property type="match status" value="1"/>
</dbReference>
<name>A0AAW9QAU3_9BURK</name>
<dbReference type="SUPFAM" id="SSF63829">
    <property type="entry name" value="Calcium-dependent phosphotriesterase"/>
    <property type="match status" value="1"/>
</dbReference>
<reference evidence="2 3" key="1">
    <citation type="submission" date="2024-02" db="EMBL/GenBank/DDBJ databases">
        <title>Genome sequence of Aquincola sp. MAHUQ-54.</title>
        <authorList>
            <person name="Huq M.A."/>
        </authorList>
    </citation>
    <scope>NUCLEOTIDE SEQUENCE [LARGE SCALE GENOMIC DNA]</scope>
    <source>
        <strain evidence="2 3">MAHUQ-54</strain>
    </source>
</reference>
<gene>
    <name evidence="2" type="ORF">V4F39_20760</name>
</gene>
<sequence>MNARYLPPVARAPHDPRTRVLDARLGWAPLALAGLTGGVAPSAEDGALALAALPGSGRLLAEPGGSFGGLVPPRHVAWLADGTLALLDAAHGRLLRLDRCGCRFAPWPCLEPDGLRVPAGATGLGAGCGLLYVAAPPLARVVVLDASNGALRAAWPSPPGAPPWAPVHALPLEHGGLVAVADAARGGVHLCSRRGRALRFIGGLGAVRALAVDAQGRLCVQRDGEAAVLLVDVAAGTVVGTAERPAELARRFAPLPFATHPGGSIDIAPLCEPPAAAPRWVGPDGAPLAAPPPPALPAYPAAGTWLSGPLDSGEDGGTWDRVELLASLPAGTRLHIAFAADDALLTDAELAEPSRWHPAGEWRRPGGESDLACARADWMLHHCTGRHGWLRLALAGDTRSTPRVHRMQVDGLRTSLRRYLPAVFGADPVAAEFSDRWLAIFDRTLRDIEAQVDTQARFFDPLAAPAAPEVDTRHDFLRWLAAWVGVALPAGWPLARQRQVLASAPRLYAWRGTPAGLAAALSLLLGLDRWAGHAPAPAGCVPCPTGRRADAAPRWRPPRLVLEHYRLRRWMAAGHARLSDAAKLWGDRIVNRSRLEAGHTLEAGGGSGGARLGVTQLLTMQDPLRDPFHVHAHRLSVFVPAGCIAAPGREAALARFIAAEVPAHAEARLVVVHPRMRVGVQSSIGLDAVIGLRTRPPVLGDASAPLGRATVLPAAGSPRTEPPRGAGRVRVGQSTVIR</sequence>
<accession>A0AAW9QAU3</accession>
<dbReference type="InterPro" id="IPR006521">
    <property type="entry name" value="Tail_protein_I"/>
</dbReference>
<feature type="region of interest" description="Disordered" evidence="1">
    <location>
        <begin position="710"/>
        <end position="738"/>
    </location>
</feature>
<dbReference type="RefSeq" id="WP_332291834.1">
    <property type="nucleotide sequence ID" value="NZ_JAZIBG010000041.1"/>
</dbReference>
<proteinExistence type="predicted"/>
<evidence type="ECO:0000256" key="1">
    <source>
        <dbReference type="SAM" id="MobiDB-lite"/>
    </source>
</evidence>
<comment type="caution">
    <text evidence="2">The sequence shown here is derived from an EMBL/GenBank/DDBJ whole genome shotgun (WGS) entry which is preliminary data.</text>
</comment>